<dbReference type="AlphaFoldDB" id="A0A3R7PFR8"/>
<keyword evidence="2" id="KW-1185">Reference proteome</keyword>
<sequence length="227" mass="25997">MKAYLSARKWTPVGIQVVDFDVDPDAMADHPAEDETEGKVHGVTTMDECSVTMDKIAALPAYLREPIVSLAAKSMESLGSEEEPTSEDHLHLEKLDLGENTLENEDDYEEMTLSDEKLKKLENSLTAEDVERIKKQLSAYLSEDGLTEEEIERVALDSHDLAKSFMTFRIWWQNNKLISLRPRCLVGANVCAFKWRRLLFQGRTYCCRHRKGLPRIFQRGNKRVCNC</sequence>
<reference evidence="1 2" key="1">
    <citation type="submission" date="2018-04" db="EMBL/GenBank/DDBJ databases">
        <authorList>
            <person name="Zhang X."/>
            <person name="Yuan J."/>
            <person name="Li F."/>
            <person name="Xiang J."/>
        </authorList>
    </citation>
    <scope>NUCLEOTIDE SEQUENCE [LARGE SCALE GENOMIC DNA]</scope>
    <source>
        <tissue evidence="1">Muscle</tissue>
    </source>
</reference>
<protein>
    <submittedName>
        <fullName evidence="1">Uncharacterized protein</fullName>
    </submittedName>
</protein>
<name>A0A3R7PFR8_PENVA</name>
<reference evidence="1 2" key="2">
    <citation type="submission" date="2019-01" db="EMBL/GenBank/DDBJ databases">
        <title>The decoding of complex shrimp genome reveals the adaptation for benthos swimmer, frequently molting mechanism and breeding impact on genome.</title>
        <authorList>
            <person name="Sun Y."/>
            <person name="Gao Y."/>
            <person name="Yu Y."/>
        </authorList>
    </citation>
    <scope>NUCLEOTIDE SEQUENCE [LARGE SCALE GENOMIC DNA]</scope>
    <source>
        <tissue evidence="1">Muscle</tissue>
    </source>
</reference>
<comment type="caution">
    <text evidence="1">The sequence shown here is derived from an EMBL/GenBank/DDBJ whole genome shotgun (WGS) entry which is preliminary data.</text>
</comment>
<gene>
    <name evidence="1" type="ORF">C7M84_011420</name>
</gene>
<evidence type="ECO:0000313" key="2">
    <source>
        <dbReference type="Proteomes" id="UP000283509"/>
    </source>
</evidence>
<proteinExistence type="predicted"/>
<accession>A0A3R7PFR8</accession>
<dbReference type="Proteomes" id="UP000283509">
    <property type="component" value="Unassembled WGS sequence"/>
</dbReference>
<evidence type="ECO:0000313" key="1">
    <source>
        <dbReference type="EMBL" id="ROT70320.1"/>
    </source>
</evidence>
<organism evidence="1 2">
    <name type="scientific">Penaeus vannamei</name>
    <name type="common">Whiteleg shrimp</name>
    <name type="synonym">Litopenaeus vannamei</name>
    <dbReference type="NCBI Taxonomy" id="6689"/>
    <lineage>
        <taxon>Eukaryota</taxon>
        <taxon>Metazoa</taxon>
        <taxon>Ecdysozoa</taxon>
        <taxon>Arthropoda</taxon>
        <taxon>Crustacea</taxon>
        <taxon>Multicrustacea</taxon>
        <taxon>Malacostraca</taxon>
        <taxon>Eumalacostraca</taxon>
        <taxon>Eucarida</taxon>
        <taxon>Decapoda</taxon>
        <taxon>Dendrobranchiata</taxon>
        <taxon>Penaeoidea</taxon>
        <taxon>Penaeidae</taxon>
        <taxon>Penaeus</taxon>
    </lineage>
</organism>
<dbReference type="OrthoDB" id="6360074at2759"/>
<dbReference type="EMBL" id="QCYY01002443">
    <property type="protein sequence ID" value="ROT70320.1"/>
    <property type="molecule type" value="Genomic_DNA"/>
</dbReference>